<reference evidence="3" key="1">
    <citation type="journal article" date="2020" name="Fungal Divers.">
        <title>Resolving the Mortierellaceae phylogeny through synthesis of multi-gene phylogenetics and phylogenomics.</title>
        <authorList>
            <person name="Vandepol N."/>
            <person name="Liber J."/>
            <person name="Desiro A."/>
            <person name="Na H."/>
            <person name="Kennedy M."/>
            <person name="Barry K."/>
            <person name="Grigoriev I.V."/>
            <person name="Miller A.N."/>
            <person name="O'Donnell K."/>
            <person name="Stajich J.E."/>
            <person name="Bonito G."/>
        </authorList>
    </citation>
    <scope>NUCLEOTIDE SEQUENCE</scope>
    <source>
        <strain evidence="3">MES-2147</strain>
    </source>
</reference>
<dbReference type="Pfam" id="PF00144">
    <property type="entry name" value="Beta-lactamase"/>
    <property type="match status" value="1"/>
</dbReference>
<dbReference type="EMBL" id="JAAAHW010006639">
    <property type="protein sequence ID" value="KAF9957097.1"/>
    <property type="molecule type" value="Genomic_DNA"/>
</dbReference>
<feature type="domain" description="Beta-lactamase-related" evidence="2">
    <location>
        <begin position="18"/>
        <end position="91"/>
    </location>
</feature>
<dbReference type="AlphaFoldDB" id="A0A9P6M0I9"/>
<dbReference type="OrthoDB" id="5946976at2759"/>
<sequence length="93" mass="10103">MQLPKSNATEKKPLADLRDVIEKARVRCGIPGMSVAVLYKGELIFAEGFGKRNEQESFTAETLSLIGSVSKAFTATSIGELVTEGKVDWDKTP</sequence>
<evidence type="ECO:0000256" key="1">
    <source>
        <dbReference type="ARBA" id="ARBA00038215"/>
    </source>
</evidence>
<dbReference type="PANTHER" id="PTHR46825">
    <property type="entry name" value="D-ALANYL-D-ALANINE-CARBOXYPEPTIDASE/ENDOPEPTIDASE AMPH"/>
    <property type="match status" value="1"/>
</dbReference>
<dbReference type="InterPro" id="IPR001466">
    <property type="entry name" value="Beta-lactam-related"/>
</dbReference>
<evidence type="ECO:0000313" key="3">
    <source>
        <dbReference type="EMBL" id="KAF9957097.1"/>
    </source>
</evidence>
<keyword evidence="4" id="KW-1185">Reference proteome</keyword>
<feature type="non-terminal residue" evidence="3">
    <location>
        <position position="93"/>
    </location>
</feature>
<evidence type="ECO:0000313" key="4">
    <source>
        <dbReference type="Proteomes" id="UP000749646"/>
    </source>
</evidence>
<comment type="similarity">
    <text evidence="1">Belongs to the peptidase S12 family.</text>
</comment>
<accession>A0A9P6M0I9</accession>
<dbReference type="SUPFAM" id="SSF56601">
    <property type="entry name" value="beta-lactamase/transpeptidase-like"/>
    <property type="match status" value="1"/>
</dbReference>
<protein>
    <recommendedName>
        <fullName evidence="2">Beta-lactamase-related domain-containing protein</fullName>
    </recommendedName>
</protein>
<dbReference type="PANTHER" id="PTHR46825:SF9">
    <property type="entry name" value="BETA-LACTAMASE-RELATED DOMAIN-CONTAINING PROTEIN"/>
    <property type="match status" value="1"/>
</dbReference>
<gene>
    <name evidence="3" type="ORF">BGZ65_002252</name>
</gene>
<evidence type="ECO:0000259" key="2">
    <source>
        <dbReference type="Pfam" id="PF00144"/>
    </source>
</evidence>
<proteinExistence type="inferred from homology"/>
<dbReference type="Proteomes" id="UP000749646">
    <property type="component" value="Unassembled WGS sequence"/>
</dbReference>
<dbReference type="InterPro" id="IPR012338">
    <property type="entry name" value="Beta-lactam/transpept-like"/>
</dbReference>
<dbReference type="Gene3D" id="3.40.710.10">
    <property type="entry name" value="DD-peptidase/beta-lactamase superfamily"/>
    <property type="match status" value="1"/>
</dbReference>
<dbReference type="InterPro" id="IPR050491">
    <property type="entry name" value="AmpC-like"/>
</dbReference>
<organism evidence="3 4">
    <name type="scientific">Modicella reniformis</name>
    <dbReference type="NCBI Taxonomy" id="1440133"/>
    <lineage>
        <taxon>Eukaryota</taxon>
        <taxon>Fungi</taxon>
        <taxon>Fungi incertae sedis</taxon>
        <taxon>Mucoromycota</taxon>
        <taxon>Mortierellomycotina</taxon>
        <taxon>Mortierellomycetes</taxon>
        <taxon>Mortierellales</taxon>
        <taxon>Mortierellaceae</taxon>
        <taxon>Modicella</taxon>
    </lineage>
</organism>
<name>A0A9P6M0I9_9FUNG</name>
<comment type="caution">
    <text evidence="3">The sequence shown here is derived from an EMBL/GenBank/DDBJ whole genome shotgun (WGS) entry which is preliminary data.</text>
</comment>